<dbReference type="InterPro" id="IPR027417">
    <property type="entry name" value="P-loop_NTPase"/>
</dbReference>
<protein>
    <recommendedName>
        <fullName evidence="5">UvrD-like helicase ATP-binding domain-containing protein</fullName>
    </recommendedName>
</protein>
<evidence type="ECO:0000259" key="5">
    <source>
        <dbReference type="Pfam" id="PF00580"/>
    </source>
</evidence>
<dbReference type="InterPro" id="IPR000212">
    <property type="entry name" value="DNA_helicase_UvrD/REP"/>
</dbReference>
<reference evidence="6" key="1">
    <citation type="journal article" date="2020" name="Nature">
        <title>Giant virus diversity and host interactions through global metagenomics.</title>
        <authorList>
            <person name="Schulz F."/>
            <person name="Roux S."/>
            <person name="Paez-Espino D."/>
            <person name="Jungbluth S."/>
            <person name="Walsh D.A."/>
            <person name="Denef V.J."/>
            <person name="McMahon K.D."/>
            <person name="Konstantinidis K.T."/>
            <person name="Eloe-Fadrosh E.A."/>
            <person name="Kyrpides N.C."/>
            <person name="Woyke T."/>
        </authorList>
    </citation>
    <scope>NUCLEOTIDE SEQUENCE</scope>
    <source>
        <strain evidence="6">GVMAG-S-ERX555965-48</strain>
    </source>
</reference>
<accession>A0A6C0AVR5</accession>
<keyword evidence="3" id="KW-0347">Helicase</keyword>
<organism evidence="6">
    <name type="scientific">viral metagenome</name>
    <dbReference type="NCBI Taxonomy" id="1070528"/>
    <lineage>
        <taxon>unclassified sequences</taxon>
        <taxon>metagenomes</taxon>
        <taxon>organismal metagenomes</taxon>
    </lineage>
</organism>
<evidence type="ECO:0000256" key="2">
    <source>
        <dbReference type="ARBA" id="ARBA00022801"/>
    </source>
</evidence>
<dbReference type="PANTHER" id="PTHR11070:SF30">
    <property type="entry name" value="F-BOX DNA HELICASE 1"/>
    <property type="match status" value="1"/>
</dbReference>
<dbReference type="GO" id="GO:0016787">
    <property type="term" value="F:hydrolase activity"/>
    <property type="evidence" value="ECO:0007669"/>
    <property type="project" value="UniProtKB-KW"/>
</dbReference>
<evidence type="ECO:0000256" key="1">
    <source>
        <dbReference type="ARBA" id="ARBA00022741"/>
    </source>
</evidence>
<evidence type="ECO:0000256" key="3">
    <source>
        <dbReference type="ARBA" id="ARBA00022806"/>
    </source>
</evidence>
<dbReference type="SUPFAM" id="SSF52540">
    <property type="entry name" value="P-loop containing nucleoside triphosphate hydrolases"/>
    <property type="match status" value="1"/>
</dbReference>
<dbReference type="GO" id="GO:0003677">
    <property type="term" value="F:DNA binding"/>
    <property type="evidence" value="ECO:0007669"/>
    <property type="project" value="InterPro"/>
</dbReference>
<name>A0A6C0AVR5_9ZZZZ</name>
<evidence type="ECO:0000256" key="4">
    <source>
        <dbReference type="ARBA" id="ARBA00022840"/>
    </source>
</evidence>
<feature type="domain" description="UvrD-like helicase ATP-binding" evidence="5">
    <location>
        <begin position="275"/>
        <end position="490"/>
    </location>
</feature>
<proteinExistence type="predicted"/>
<dbReference type="Pfam" id="PF00580">
    <property type="entry name" value="UvrD-helicase"/>
    <property type="match status" value="1"/>
</dbReference>
<keyword evidence="1" id="KW-0547">Nucleotide-binding</keyword>
<dbReference type="EMBL" id="MN738771">
    <property type="protein sequence ID" value="QHS84039.1"/>
    <property type="molecule type" value="Genomic_DNA"/>
</dbReference>
<dbReference type="AlphaFoldDB" id="A0A6C0AVR5"/>
<keyword evidence="4" id="KW-0067">ATP-binding</keyword>
<dbReference type="GO" id="GO:0005634">
    <property type="term" value="C:nucleus"/>
    <property type="evidence" value="ECO:0007669"/>
    <property type="project" value="TreeGrafter"/>
</dbReference>
<dbReference type="GO" id="GO:0043138">
    <property type="term" value="F:3'-5' DNA helicase activity"/>
    <property type="evidence" value="ECO:0007669"/>
    <property type="project" value="TreeGrafter"/>
</dbReference>
<dbReference type="Gene3D" id="3.40.50.300">
    <property type="entry name" value="P-loop containing nucleotide triphosphate hydrolases"/>
    <property type="match status" value="2"/>
</dbReference>
<evidence type="ECO:0000313" key="6">
    <source>
        <dbReference type="EMBL" id="QHS84039.1"/>
    </source>
</evidence>
<dbReference type="PANTHER" id="PTHR11070">
    <property type="entry name" value="UVRD / RECB / PCRA DNA HELICASE FAMILY MEMBER"/>
    <property type="match status" value="1"/>
</dbReference>
<sequence>MPDVAIYNKKLIHIEDLYKFNIDKQSEFICACCNSSLKIKECRNGDHYFKTHFFHPNTVKGTSIACDDYRIKKNMGEWHLMMSEALNIFSSEICRFEGSNKHVLDGYDPETELGIEFQNSKISTDDIISREELTNIDWIFNVSEQYTRKVRIGYKNMAICEIPHENWEQAIKVCKNNVFLFTGKSEYIWITDTNSYRIEIEGKKRHVWISEYCSLSDVIENTCLENIITPEGREKLERYNINMEQVDIIYGRCKKSMILLDDIHRHYITNHKFNTNETIAIKSVAGSGKTTTLMEIAKKNNSKKILYLAFNKSLIEEIGEKVKKQSLNNLHPKTFDSMIYYAYIHKTGNPPNNIIELKPHNIHNYIPWLANKAFGLKKKIINDFLKFCRQEEYSCIKEYNNEVLGGEKPLLEKLWYKALNKQLLTFETLRKMCQIESWSSKYINNVYDMILIDEAQDFDPIMMSILQNDTTIPKIYVGDPMQSIYKWRGSINAFKRMPEKSLIIEFYSTFRIGDPACDEISRKFKNCWMISKSKNNTKFVSNFNKEINKYVYLFRSWRCLLQSAEYIPNIWIFNFDAKIQQIEKLYYHIQKYPLSEEERDQYEDDLPNFLLELEEYELHRMIKNIKSNLVEKEESNVQLYTIHSYKGLEHDYIKLGYDIDESDQCLYYVALTRGKKLICY</sequence>
<keyword evidence="2" id="KW-0378">Hydrolase</keyword>
<dbReference type="InterPro" id="IPR014016">
    <property type="entry name" value="UvrD-like_ATP-bd"/>
</dbReference>
<dbReference type="GO" id="GO:0000724">
    <property type="term" value="P:double-strand break repair via homologous recombination"/>
    <property type="evidence" value="ECO:0007669"/>
    <property type="project" value="TreeGrafter"/>
</dbReference>
<dbReference type="GO" id="GO:0031297">
    <property type="term" value="P:replication fork processing"/>
    <property type="evidence" value="ECO:0007669"/>
    <property type="project" value="TreeGrafter"/>
</dbReference>
<dbReference type="GO" id="GO:0005524">
    <property type="term" value="F:ATP binding"/>
    <property type="evidence" value="ECO:0007669"/>
    <property type="project" value="UniProtKB-KW"/>
</dbReference>